<evidence type="ECO:0000313" key="2">
    <source>
        <dbReference type="EMBL" id="VDC24709.1"/>
    </source>
</evidence>
<evidence type="ECO:0000313" key="3">
    <source>
        <dbReference type="Proteomes" id="UP000270468"/>
    </source>
</evidence>
<dbReference type="AlphaFoldDB" id="A0A3P5X8E8"/>
<proteinExistence type="predicted"/>
<dbReference type="OrthoDB" id="384721at2"/>
<dbReference type="PROSITE" id="PS51257">
    <property type="entry name" value="PROKAR_LIPOPROTEIN"/>
    <property type="match status" value="1"/>
</dbReference>
<dbReference type="PROSITE" id="PS51704">
    <property type="entry name" value="GP_PDE"/>
    <property type="match status" value="1"/>
</dbReference>
<sequence>MKKIFLFIVLLFAYGCIFPSANRATLPDDEFLVIAHRGASAYAPGHTLAAYELAQRMGTDYIELDLHLTKDGKLVALHNTVVNLRDKEHLVANINFDELQLYFPGNEFNKNNPEYALPEFERLPVVDFETILDHFGDTVNYYIEIKSPKSYPGIEKKVVRQLRKHDLIGRDDLLPKVIIQSFGETSLRKIFAMEPSIPLIKLYAFDKIASLSKKERQQLVQYAAGVGVNAKTVTNAFVETMHQEGLHVHPYTVNNEKMMRTLKELGVNGLFTDKPDLAIRVKKNKSSMDSD</sequence>
<evidence type="ECO:0000259" key="1">
    <source>
        <dbReference type="PROSITE" id="PS51704"/>
    </source>
</evidence>
<dbReference type="Pfam" id="PF03009">
    <property type="entry name" value="GDPD"/>
    <property type="match status" value="1"/>
</dbReference>
<dbReference type="EC" id="3.1.4.46" evidence="2"/>
<keyword evidence="2" id="KW-0378">Hydrolase</keyword>
<keyword evidence="3" id="KW-1185">Reference proteome</keyword>
<reference evidence="2 3" key="1">
    <citation type="submission" date="2018-11" db="EMBL/GenBank/DDBJ databases">
        <authorList>
            <person name="Criscuolo A."/>
        </authorList>
    </citation>
    <scope>NUCLEOTIDE SEQUENCE [LARGE SCALE GENOMIC DNA]</scope>
    <source>
        <strain evidence="2">ATB-66</strain>
    </source>
</reference>
<dbReference type="InterPro" id="IPR017946">
    <property type="entry name" value="PLC-like_Pdiesterase_TIM-brl"/>
</dbReference>
<dbReference type="EMBL" id="UXAV01000031">
    <property type="protein sequence ID" value="VDC24709.1"/>
    <property type="molecule type" value="Genomic_DNA"/>
</dbReference>
<feature type="domain" description="GP-PDE" evidence="1">
    <location>
        <begin position="31"/>
        <end position="282"/>
    </location>
</feature>
<accession>A0A3P5X8E8</accession>
<dbReference type="SUPFAM" id="SSF51695">
    <property type="entry name" value="PLC-like phosphodiesterases"/>
    <property type="match status" value="1"/>
</dbReference>
<gene>
    <name evidence="2" type="primary">glpQ</name>
    <name evidence="2" type="ORF">FILTAD_01074</name>
</gene>
<dbReference type="PANTHER" id="PTHR46211:SF7">
    <property type="entry name" value="GLYCEROPHOSPHODIESTER PHOSPHODIESTERASE"/>
    <property type="match status" value="1"/>
</dbReference>
<dbReference type="Proteomes" id="UP000270468">
    <property type="component" value="Unassembled WGS sequence"/>
</dbReference>
<dbReference type="GO" id="GO:0008889">
    <property type="term" value="F:glycerophosphodiester phosphodiesterase activity"/>
    <property type="evidence" value="ECO:0007669"/>
    <property type="project" value="UniProtKB-EC"/>
</dbReference>
<protein>
    <submittedName>
        <fullName evidence="2">Glycerophosphoryl diester phosphodiesterase</fullName>
        <ecNumber evidence="2">3.1.4.46</ecNumber>
    </submittedName>
</protein>
<dbReference type="Gene3D" id="3.20.20.190">
    <property type="entry name" value="Phosphatidylinositol (PI) phosphodiesterase"/>
    <property type="match status" value="1"/>
</dbReference>
<dbReference type="InterPro" id="IPR030395">
    <property type="entry name" value="GP_PDE_dom"/>
</dbReference>
<dbReference type="PANTHER" id="PTHR46211">
    <property type="entry name" value="GLYCEROPHOSPHORYL DIESTER PHOSPHODIESTERASE"/>
    <property type="match status" value="1"/>
</dbReference>
<organism evidence="2 3">
    <name type="scientific">Filibacter tadaridae</name>
    <dbReference type="NCBI Taxonomy" id="2483811"/>
    <lineage>
        <taxon>Bacteria</taxon>
        <taxon>Bacillati</taxon>
        <taxon>Bacillota</taxon>
        <taxon>Bacilli</taxon>
        <taxon>Bacillales</taxon>
        <taxon>Caryophanaceae</taxon>
        <taxon>Filibacter</taxon>
    </lineage>
</organism>
<name>A0A3P5X8E8_9BACL</name>
<dbReference type="GO" id="GO:0006629">
    <property type="term" value="P:lipid metabolic process"/>
    <property type="evidence" value="ECO:0007669"/>
    <property type="project" value="InterPro"/>
</dbReference>
<dbReference type="RefSeq" id="WP_124069502.1">
    <property type="nucleotide sequence ID" value="NZ_CBCRXF010000018.1"/>
</dbReference>